<evidence type="ECO:0000313" key="5">
    <source>
        <dbReference type="Proteomes" id="UP001205105"/>
    </source>
</evidence>
<keyword evidence="1" id="KW-0547">Nucleotide-binding</keyword>
<protein>
    <recommendedName>
        <fullName evidence="3">AAA+ ATPase domain-containing protein</fullName>
    </recommendedName>
</protein>
<dbReference type="Pfam" id="PF17862">
    <property type="entry name" value="AAA_lid_3"/>
    <property type="match status" value="1"/>
</dbReference>
<comment type="similarity">
    <text evidence="1">Belongs to the AAA ATPase family.</text>
</comment>
<dbReference type="Gene3D" id="3.40.50.300">
    <property type="entry name" value="P-loop containing nucleotide triphosphate hydrolases"/>
    <property type="match status" value="1"/>
</dbReference>
<dbReference type="PANTHER" id="PTHR23074">
    <property type="entry name" value="AAA DOMAIN-CONTAINING"/>
    <property type="match status" value="1"/>
</dbReference>
<dbReference type="InterPro" id="IPR003593">
    <property type="entry name" value="AAA+_ATPase"/>
</dbReference>
<comment type="caution">
    <text evidence="4">The sequence shown here is derived from an EMBL/GenBank/DDBJ whole genome shotgun (WGS) entry which is preliminary data.</text>
</comment>
<dbReference type="GO" id="GO:0051013">
    <property type="term" value="P:microtubule severing"/>
    <property type="evidence" value="ECO:0007669"/>
    <property type="project" value="TreeGrafter"/>
</dbReference>
<evidence type="ECO:0000256" key="1">
    <source>
        <dbReference type="RuleBase" id="RU003651"/>
    </source>
</evidence>
<feature type="region of interest" description="Disordered" evidence="2">
    <location>
        <begin position="87"/>
        <end position="106"/>
    </location>
</feature>
<accession>A0AAD5E1F0</accession>
<dbReference type="AlphaFoldDB" id="A0AAD5E1F0"/>
<dbReference type="PROSITE" id="PS00674">
    <property type="entry name" value="AAA"/>
    <property type="match status" value="1"/>
</dbReference>
<feature type="region of interest" description="Disordered" evidence="2">
    <location>
        <begin position="124"/>
        <end position="214"/>
    </location>
</feature>
<evidence type="ECO:0000313" key="4">
    <source>
        <dbReference type="EMBL" id="KAI7846285.1"/>
    </source>
</evidence>
<dbReference type="SMART" id="SM00382">
    <property type="entry name" value="AAA"/>
    <property type="match status" value="1"/>
</dbReference>
<keyword evidence="1" id="KW-0067">ATP-binding</keyword>
<dbReference type="InterPro" id="IPR050304">
    <property type="entry name" value="MT-severing_AAA_ATPase"/>
</dbReference>
<dbReference type="SUPFAM" id="SSF52540">
    <property type="entry name" value="P-loop containing nucleoside triphosphate hydrolases"/>
    <property type="match status" value="1"/>
</dbReference>
<dbReference type="Proteomes" id="UP001205105">
    <property type="component" value="Unassembled WGS sequence"/>
</dbReference>
<dbReference type="GO" id="GO:0016887">
    <property type="term" value="F:ATP hydrolysis activity"/>
    <property type="evidence" value="ECO:0007669"/>
    <property type="project" value="InterPro"/>
</dbReference>
<feature type="domain" description="AAA+ ATPase" evidence="3">
    <location>
        <begin position="288"/>
        <end position="434"/>
    </location>
</feature>
<dbReference type="InterPro" id="IPR003960">
    <property type="entry name" value="ATPase_AAA_CS"/>
</dbReference>
<reference evidence="4" key="1">
    <citation type="submission" date="2020-11" db="EMBL/GenBank/DDBJ databases">
        <title>Chlorella ohadii genome sequencing and assembly.</title>
        <authorList>
            <person name="Murik O."/>
            <person name="Treves H."/>
            <person name="Kedem I."/>
            <person name="Shotland Y."/>
            <person name="Kaplan A."/>
        </authorList>
    </citation>
    <scope>NUCLEOTIDE SEQUENCE</scope>
    <source>
        <strain evidence="4">1</strain>
    </source>
</reference>
<gene>
    <name evidence="4" type="ORF">COHA_000213</name>
</gene>
<evidence type="ECO:0000256" key="2">
    <source>
        <dbReference type="SAM" id="MobiDB-lite"/>
    </source>
</evidence>
<dbReference type="GO" id="GO:0005524">
    <property type="term" value="F:ATP binding"/>
    <property type="evidence" value="ECO:0007669"/>
    <property type="project" value="UniProtKB-KW"/>
</dbReference>
<dbReference type="InterPro" id="IPR041569">
    <property type="entry name" value="AAA_lid_3"/>
</dbReference>
<sequence length="555" mass="59305">MAAAEGLVALYSQLESARSLAAAGDFRAGRASYASVEAGLRSAAAAAAHDPSATQAWAALLGQLREERELLAAFESECAELEALAAEQPPPLDRPSAPACTDPPASAAQAFHVDLRSFQCQELPPRPQQHAAPPAPQRDPDVWPAADPAAATPPLGSGYKARDGSWRERGEAYERVRRESLTPSGGSAVKRGGPLSSAKPRVNTGAKRAPPGGSMDPKCAILDLMLDRFSGADQELIQQLSRDVLDAAPGITWDDIAGLDRAKEVLGENVSMPLLMRDLFAAVPCLRPLKGVLLFGPPGTGKTMLAKAVATAGSTAETRTAFINVSASTLASKYRGESEKLVRFTFEIARAVQPCVVFIDEIDSLCGERGSQNEHEASRRMKTELLTQIDGMHSGCGGEAAPRVMVLAATNYPWQIDEALRRRLEKRIYIGLPDFDERVALLKLKLKGMSLAADVDLQDIARQTEGYSGDDIANVCNEAAHNLLRRMLAGRSVNDMSEAERRERQAAIQATMLGGSGGGGVSRIDFLYALERSNPSCSAADVERHQAFAQTYGCT</sequence>
<dbReference type="EMBL" id="JADXDR010000005">
    <property type="protein sequence ID" value="KAI7846285.1"/>
    <property type="molecule type" value="Genomic_DNA"/>
</dbReference>
<dbReference type="PANTHER" id="PTHR23074:SF19">
    <property type="entry name" value="KATANIN P60 ATPASE-CONTAINING SUBUNIT A1"/>
    <property type="match status" value="1"/>
</dbReference>
<dbReference type="Gene3D" id="1.10.8.60">
    <property type="match status" value="1"/>
</dbReference>
<dbReference type="GO" id="GO:0015630">
    <property type="term" value="C:microtubule cytoskeleton"/>
    <property type="evidence" value="ECO:0007669"/>
    <property type="project" value="TreeGrafter"/>
</dbReference>
<feature type="compositionally biased region" description="Basic and acidic residues" evidence="2">
    <location>
        <begin position="160"/>
        <end position="180"/>
    </location>
</feature>
<organism evidence="4 5">
    <name type="scientific">Chlorella ohadii</name>
    <dbReference type="NCBI Taxonomy" id="2649997"/>
    <lineage>
        <taxon>Eukaryota</taxon>
        <taxon>Viridiplantae</taxon>
        <taxon>Chlorophyta</taxon>
        <taxon>core chlorophytes</taxon>
        <taxon>Trebouxiophyceae</taxon>
        <taxon>Chlorellales</taxon>
        <taxon>Chlorellaceae</taxon>
        <taxon>Chlorella clade</taxon>
        <taxon>Chlorella</taxon>
    </lineage>
</organism>
<dbReference type="InterPro" id="IPR027417">
    <property type="entry name" value="P-loop_NTPase"/>
</dbReference>
<keyword evidence="5" id="KW-1185">Reference proteome</keyword>
<dbReference type="FunFam" id="3.40.50.300:FF:000159">
    <property type="entry name" value="Katanin p60 ATPase-containing subunit A1"/>
    <property type="match status" value="1"/>
</dbReference>
<proteinExistence type="inferred from homology"/>
<feature type="compositionally biased region" description="Low complexity" evidence="2">
    <location>
        <begin position="142"/>
        <end position="154"/>
    </location>
</feature>
<dbReference type="Pfam" id="PF00004">
    <property type="entry name" value="AAA"/>
    <property type="match status" value="1"/>
</dbReference>
<evidence type="ECO:0000259" key="3">
    <source>
        <dbReference type="SMART" id="SM00382"/>
    </source>
</evidence>
<name>A0AAD5E1F0_9CHLO</name>
<dbReference type="InterPro" id="IPR003959">
    <property type="entry name" value="ATPase_AAA_core"/>
</dbReference>